<evidence type="ECO:0000313" key="1">
    <source>
        <dbReference type="EMBL" id="GFO44736.1"/>
    </source>
</evidence>
<comment type="caution">
    <text evidence="1">The sequence shown here is derived from an EMBL/GenBank/DDBJ whole genome shotgun (WGS) entry which is preliminary data.</text>
</comment>
<dbReference type="Proteomes" id="UP000735302">
    <property type="component" value="Unassembled WGS sequence"/>
</dbReference>
<keyword evidence="2" id="KW-1185">Reference proteome</keyword>
<dbReference type="AlphaFoldDB" id="A0AAV4DKN3"/>
<organism evidence="1 2">
    <name type="scientific">Plakobranchus ocellatus</name>
    <dbReference type="NCBI Taxonomy" id="259542"/>
    <lineage>
        <taxon>Eukaryota</taxon>
        <taxon>Metazoa</taxon>
        <taxon>Spiralia</taxon>
        <taxon>Lophotrochozoa</taxon>
        <taxon>Mollusca</taxon>
        <taxon>Gastropoda</taxon>
        <taxon>Heterobranchia</taxon>
        <taxon>Euthyneura</taxon>
        <taxon>Panpulmonata</taxon>
        <taxon>Sacoglossa</taxon>
        <taxon>Placobranchoidea</taxon>
        <taxon>Plakobranchidae</taxon>
        <taxon>Plakobranchus</taxon>
    </lineage>
</organism>
<name>A0AAV4DKN3_9GAST</name>
<protein>
    <submittedName>
        <fullName evidence="1">Uncharacterized protein</fullName>
    </submittedName>
</protein>
<sequence>MMELMTAVAATGAFPHFLCIGNLVADDFVMGRLLVTSPVDASSTLDGPPCLAPFLSYPLLAASEQPATTLCYCAAFGENTLGNAEQCTSHQRADS</sequence>
<proteinExistence type="predicted"/>
<evidence type="ECO:0000313" key="2">
    <source>
        <dbReference type="Proteomes" id="UP000735302"/>
    </source>
</evidence>
<reference evidence="1 2" key="1">
    <citation type="journal article" date="2021" name="Elife">
        <title>Chloroplast acquisition without the gene transfer in kleptoplastic sea slugs, Plakobranchus ocellatus.</title>
        <authorList>
            <person name="Maeda T."/>
            <person name="Takahashi S."/>
            <person name="Yoshida T."/>
            <person name="Shimamura S."/>
            <person name="Takaki Y."/>
            <person name="Nagai Y."/>
            <person name="Toyoda A."/>
            <person name="Suzuki Y."/>
            <person name="Arimoto A."/>
            <person name="Ishii H."/>
            <person name="Satoh N."/>
            <person name="Nishiyama T."/>
            <person name="Hasebe M."/>
            <person name="Maruyama T."/>
            <person name="Minagawa J."/>
            <person name="Obokata J."/>
            <person name="Shigenobu S."/>
        </authorList>
    </citation>
    <scope>NUCLEOTIDE SEQUENCE [LARGE SCALE GENOMIC DNA]</scope>
</reference>
<gene>
    <name evidence="1" type="ORF">PoB_007124100</name>
</gene>
<dbReference type="EMBL" id="BLXT01007982">
    <property type="protein sequence ID" value="GFO44736.1"/>
    <property type="molecule type" value="Genomic_DNA"/>
</dbReference>
<accession>A0AAV4DKN3</accession>